<dbReference type="FunFam" id="3.20.20.70:FF:000004">
    <property type="entry name" value="Ribulose-phosphate 3-epimerase"/>
    <property type="match status" value="1"/>
</dbReference>
<dbReference type="HAMAP" id="MF_02227">
    <property type="entry name" value="RPE"/>
    <property type="match status" value="1"/>
</dbReference>
<evidence type="ECO:0000256" key="4">
    <source>
        <dbReference type="ARBA" id="ARBA00001947"/>
    </source>
</evidence>
<dbReference type="CDD" id="cd00429">
    <property type="entry name" value="RPE"/>
    <property type="match status" value="1"/>
</dbReference>
<dbReference type="GO" id="GO:0019323">
    <property type="term" value="P:pentose catabolic process"/>
    <property type="evidence" value="ECO:0007669"/>
    <property type="project" value="UniProtKB-UniRule"/>
</dbReference>
<evidence type="ECO:0000256" key="10">
    <source>
        <dbReference type="HAMAP-Rule" id="MF_02227"/>
    </source>
</evidence>
<feature type="active site" description="Proton acceptor" evidence="10 12">
    <location>
        <position position="34"/>
    </location>
</feature>
<evidence type="ECO:0000256" key="7">
    <source>
        <dbReference type="ARBA" id="ARBA00013188"/>
    </source>
</evidence>
<keyword evidence="13" id="KW-0862">Zinc</keyword>
<evidence type="ECO:0000256" key="9">
    <source>
        <dbReference type="ARBA" id="ARBA00023235"/>
    </source>
</evidence>
<dbReference type="InterPro" id="IPR013785">
    <property type="entry name" value="Aldolase_TIM"/>
</dbReference>
<feature type="active site" description="Proton donor" evidence="10 12">
    <location>
        <position position="174"/>
    </location>
</feature>
<dbReference type="GO" id="GO:0005737">
    <property type="term" value="C:cytoplasm"/>
    <property type="evidence" value="ECO:0007669"/>
    <property type="project" value="UniProtKB-ARBA"/>
</dbReference>
<evidence type="ECO:0000256" key="3">
    <source>
        <dbReference type="ARBA" id="ARBA00001941"/>
    </source>
</evidence>
<comment type="cofactor">
    <cofactor evidence="5">
        <name>Fe(2+)</name>
        <dbReference type="ChEBI" id="CHEBI:29033"/>
    </cofactor>
</comment>
<feature type="binding site" evidence="10 14">
    <location>
        <position position="7"/>
    </location>
    <ligand>
        <name>substrate</name>
    </ligand>
</feature>
<reference evidence="15 16" key="1">
    <citation type="submission" date="2016-10" db="EMBL/GenBank/DDBJ databases">
        <authorList>
            <person name="de Groot N.N."/>
        </authorList>
    </citation>
    <scope>NUCLEOTIDE SEQUENCE [LARGE SCALE GENOMIC DNA]</scope>
    <source>
        <strain evidence="15 16">DSM 23310</strain>
    </source>
</reference>
<name>A0A1H2YSC6_9FIRM</name>
<comment type="function">
    <text evidence="10">Catalyzes the reversible epimerization of D-ribulose 5-phosphate to D-xylulose 5-phosphate.</text>
</comment>
<feature type="binding site" evidence="10 14">
    <location>
        <begin position="196"/>
        <end position="197"/>
    </location>
    <ligand>
        <name>substrate</name>
    </ligand>
</feature>
<feature type="binding site" evidence="10 14">
    <location>
        <position position="65"/>
    </location>
    <ligand>
        <name>substrate</name>
    </ligand>
</feature>
<proteinExistence type="inferred from homology"/>
<keyword evidence="16" id="KW-1185">Reference proteome</keyword>
<dbReference type="GO" id="GO:0006098">
    <property type="term" value="P:pentose-phosphate shunt"/>
    <property type="evidence" value="ECO:0007669"/>
    <property type="project" value="UniProtKB-UniRule"/>
</dbReference>
<keyword evidence="9 10" id="KW-0413">Isomerase</keyword>
<dbReference type="RefSeq" id="WP_200773705.1">
    <property type="nucleotide sequence ID" value="NZ_BSYN01000006.1"/>
</dbReference>
<feature type="binding site" evidence="10 13">
    <location>
        <position position="32"/>
    </location>
    <ligand>
        <name>a divalent metal cation</name>
        <dbReference type="ChEBI" id="CHEBI:60240"/>
    </ligand>
</feature>
<comment type="cofactor">
    <cofactor evidence="4">
        <name>Zn(2+)</name>
        <dbReference type="ChEBI" id="CHEBI:29105"/>
    </cofactor>
</comment>
<feature type="binding site" evidence="10 14">
    <location>
        <begin position="141"/>
        <end position="144"/>
    </location>
    <ligand>
        <name>substrate</name>
    </ligand>
</feature>
<dbReference type="PROSITE" id="PS01085">
    <property type="entry name" value="RIBUL_P_3_EPIMER_1"/>
    <property type="match status" value="1"/>
</dbReference>
<accession>A0A1H2YSC6</accession>
<dbReference type="AlphaFoldDB" id="A0A1H2YSC6"/>
<evidence type="ECO:0000256" key="8">
    <source>
        <dbReference type="ARBA" id="ARBA00022723"/>
    </source>
</evidence>
<comment type="cofactor">
    <cofactor evidence="3">
        <name>Co(2+)</name>
        <dbReference type="ChEBI" id="CHEBI:48828"/>
    </cofactor>
</comment>
<dbReference type="EC" id="5.1.3.1" evidence="7 10"/>
<evidence type="ECO:0000256" key="14">
    <source>
        <dbReference type="PIRSR" id="PIRSR001461-3"/>
    </source>
</evidence>
<dbReference type="PANTHER" id="PTHR11749">
    <property type="entry name" value="RIBULOSE-5-PHOSPHATE-3-EPIMERASE"/>
    <property type="match status" value="1"/>
</dbReference>
<evidence type="ECO:0000256" key="2">
    <source>
        <dbReference type="ARBA" id="ARBA00001936"/>
    </source>
</evidence>
<keyword evidence="8 10" id="KW-0479">Metal-binding</keyword>
<comment type="catalytic activity">
    <reaction evidence="1 10 11">
        <text>D-ribulose 5-phosphate = D-xylulose 5-phosphate</text>
        <dbReference type="Rhea" id="RHEA:13677"/>
        <dbReference type="ChEBI" id="CHEBI:57737"/>
        <dbReference type="ChEBI" id="CHEBI:58121"/>
        <dbReference type="EC" id="5.1.3.1"/>
    </reaction>
</comment>
<keyword evidence="13" id="KW-0464">Manganese</keyword>
<dbReference type="GO" id="GO:0046872">
    <property type="term" value="F:metal ion binding"/>
    <property type="evidence" value="ECO:0007669"/>
    <property type="project" value="UniProtKB-UniRule"/>
</dbReference>
<organism evidence="15 16">
    <name type="scientific">Tepidimicrobium xylanilyticum</name>
    <dbReference type="NCBI Taxonomy" id="1123352"/>
    <lineage>
        <taxon>Bacteria</taxon>
        <taxon>Bacillati</taxon>
        <taxon>Bacillota</taxon>
        <taxon>Tissierellia</taxon>
        <taxon>Tissierellales</taxon>
        <taxon>Tepidimicrobiaceae</taxon>
        <taxon>Tepidimicrobium</taxon>
    </lineage>
</organism>
<keyword evidence="10 11" id="KW-0119">Carbohydrate metabolism</keyword>
<evidence type="ECO:0000313" key="16">
    <source>
        <dbReference type="Proteomes" id="UP000198828"/>
    </source>
</evidence>
<evidence type="ECO:0000256" key="6">
    <source>
        <dbReference type="ARBA" id="ARBA00009541"/>
    </source>
</evidence>
<feature type="binding site" evidence="10 13">
    <location>
        <position position="174"/>
    </location>
    <ligand>
        <name>a divalent metal cation</name>
        <dbReference type="ChEBI" id="CHEBI:60240"/>
    </ligand>
</feature>
<evidence type="ECO:0000256" key="1">
    <source>
        <dbReference type="ARBA" id="ARBA00001782"/>
    </source>
</evidence>
<evidence type="ECO:0000256" key="5">
    <source>
        <dbReference type="ARBA" id="ARBA00001954"/>
    </source>
</evidence>
<dbReference type="GO" id="GO:0004750">
    <property type="term" value="F:D-ribulose-phosphate 3-epimerase activity"/>
    <property type="evidence" value="ECO:0007669"/>
    <property type="project" value="UniProtKB-UniRule"/>
</dbReference>
<protein>
    <recommendedName>
        <fullName evidence="7 10">Ribulose-phosphate 3-epimerase</fullName>
        <ecNumber evidence="7 10">5.1.3.1</ecNumber>
    </recommendedName>
</protein>
<sequence length="215" mass="24117">MIKLSPSILSADLGNLKEEILKLEKGGADYIHLDVMDGIFVPNITFGPPVIKHLRNITQIPFDVHLMIDKPERYIEDFVEAGADMLTVHVESTLHLHRTIDVIKSYGIKAGVALNPSTPLESIEYVLDYVDLILIMTVNPGFGGQEFIGSMEKKIKKMRRIIDEKNLNILLEADGGIKLDNAKEIINYGLDIIVVGSDIFRSKDVIERTKMFKSL</sequence>
<evidence type="ECO:0000256" key="12">
    <source>
        <dbReference type="PIRSR" id="PIRSR001461-1"/>
    </source>
</evidence>
<comment type="pathway">
    <text evidence="10">Carbohydrate degradation.</text>
</comment>
<gene>
    <name evidence="10" type="primary">rpe</name>
    <name evidence="15" type="ORF">SAMN05660923_01691</name>
</gene>
<feature type="binding site" evidence="10">
    <location>
        <begin position="174"/>
        <end position="176"/>
    </location>
    <ligand>
        <name>substrate</name>
    </ligand>
</feature>
<comment type="cofactor">
    <cofactor evidence="10 13">
        <name>a divalent metal cation</name>
        <dbReference type="ChEBI" id="CHEBI:60240"/>
    </cofactor>
    <text evidence="10 13">Binds 1 divalent metal cation per subunit.</text>
</comment>
<dbReference type="InterPro" id="IPR026019">
    <property type="entry name" value="Ribul_P_3_epim"/>
</dbReference>
<evidence type="ECO:0000256" key="13">
    <source>
        <dbReference type="PIRSR" id="PIRSR001461-2"/>
    </source>
</evidence>
<dbReference type="NCBIfam" id="TIGR01163">
    <property type="entry name" value="rpe"/>
    <property type="match status" value="1"/>
</dbReference>
<dbReference type="SUPFAM" id="SSF51366">
    <property type="entry name" value="Ribulose-phoshate binding barrel"/>
    <property type="match status" value="1"/>
</dbReference>
<dbReference type="NCBIfam" id="NF004076">
    <property type="entry name" value="PRK05581.1-4"/>
    <property type="match status" value="1"/>
</dbReference>
<evidence type="ECO:0000256" key="11">
    <source>
        <dbReference type="PIRNR" id="PIRNR001461"/>
    </source>
</evidence>
<dbReference type="InterPro" id="IPR000056">
    <property type="entry name" value="Ribul_P_3_epim-like"/>
</dbReference>
<dbReference type="InterPro" id="IPR011060">
    <property type="entry name" value="RibuloseP-bd_barrel"/>
</dbReference>
<dbReference type="Gene3D" id="3.20.20.70">
    <property type="entry name" value="Aldolase class I"/>
    <property type="match status" value="1"/>
</dbReference>
<feature type="binding site" evidence="10 13">
    <location>
        <position position="65"/>
    </location>
    <ligand>
        <name>a divalent metal cation</name>
        <dbReference type="ChEBI" id="CHEBI:60240"/>
    </ligand>
</feature>
<feature type="binding site" evidence="10 13">
    <location>
        <position position="34"/>
    </location>
    <ligand>
        <name>a divalent metal cation</name>
        <dbReference type="ChEBI" id="CHEBI:60240"/>
    </ligand>
</feature>
<dbReference type="Proteomes" id="UP000198828">
    <property type="component" value="Unassembled WGS sequence"/>
</dbReference>
<dbReference type="PIRSF" id="PIRSF001461">
    <property type="entry name" value="RPE"/>
    <property type="match status" value="1"/>
</dbReference>
<evidence type="ECO:0000313" key="15">
    <source>
        <dbReference type="EMBL" id="SDX07429.1"/>
    </source>
</evidence>
<comment type="cofactor">
    <cofactor evidence="2">
        <name>Mn(2+)</name>
        <dbReference type="ChEBI" id="CHEBI:29035"/>
    </cofactor>
</comment>
<comment type="similarity">
    <text evidence="6 10 11">Belongs to the ribulose-phosphate 3-epimerase family.</text>
</comment>
<dbReference type="EMBL" id="FNNG01000006">
    <property type="protein sequence ID" value="SDX07429.1"/>
    <property type="molecule type" value="Genomic_DNA"/>
</dbReference>
<feature type="binding site" evidence="14">
    <location>
        <position position="176"/>
    </location>
    <ligand>
        <name>substrate</name>
    </ligand>
</feature>
<dbReference type="PROSITE" id="PS01086">
    <property type="entry name" value="RIBUL_P_3_EPIMER_2"/>
    <property type="match status" value="1"/>
</dbReference>
<dbReference type="Pfam" id="PF00834">
    <property type="entry name" value="Ribul_P_3_epim"/>
    <property type="match status" value="1"/>
</dbReference>
<keyword evidence="13" id="KW-0170">Cobalt</keyword>